<dbReference type="GeneID" id="103016887"/>
<proteinExistence type="predicted"/>
<protein>
    <submittedName>
        <fullName evidence="4 5">Zinc finger protein 2-like</fullName>
    </submittedName>
</protein>
<evidence type="ECO:0000313" key="4">
    <source>
        <dbReference type="RefSeq" id="XP_057414474.1"/>
    </source>
</evidence>
<gene>
    <name evidence="4 5" type="primary">LOC103016887</name>
</gene>
<feature type="compositionally biased region" description="Basic and acidic residues" evidence="1">
    <location>
        <begin position="107"/>
        <end position="126"/>
    </location>
</feature>
<evidence type="ECO:0000259" key="2">
    <source>
        <dbReference type="PROSITE" id="PS50805"/>
    </source>
</evidence>
<dbReference type="InterPro" id="IPR050169">
    <property type="entry name" value="Krueppel_C2H2_ZnF"/>
</dbReference>
<dbReference type="PANTHER" id="PTHR23232:SF158">
    <property type="entry name" value="KRAB DOMAIN-CONTAINING PROTEIN 5"/>
    <property type="match status" value="1"/>
</dbReference>
<dbReference type="RefSeq" id="XP_057414474.1">
    <property type="nucleotide sequence ID" value="XM_057558491.1"/>
</dbReference>
<feature type="compositionally biased region" description="Basic and acidic residues" evidence="1">
    <location>
        <begin position="149"/>
        <end position="161"/>
    </location>
</feature>
<evidence type="ECO:0000313" key="3">
    <source>
        <dbReference type="Proteomes" id="UP001652580"/>
    </source>
</evidence>
<dbReference type="CDD" id="cd07765">
    <property type="entry name" value="KRAB_A-box"/>
    <property type="match status" value="1"/>
</dbReference>
<dbReference type="Pfam" id="PF01352">
    <property type="entry name" value="KRAB"/>
    <property type="match status" value="1"/>
</dbReference>
<name>A0ABM3UJF8_BALAC</name>
<dbReference type="Gene3D" id="6.10.140.140">
    <property type="match status" value="1"/>
</dbReference>
<feature type="domain" description="KRAB" evidence="2">
    <location>
        <begin position="14"/>
        <end position="85"/>
    </location>
</feature>
<evidence type="ECO:0000256" key="1">
    <source>
        <dbReference type="SAM" id="MobiDB-lite"/>
    </source>
</evidence>
<dbReference type="SMART" id="SM00349">
    <property type="entry name" value="KRAB"/>
    <property type="match status" value="1"/>
</dbReference>
<dbReference type="InterPro" id="IPR001909">
    <property type="entry name" value="KRAB"/>
</dbReference>
<dbReference type="PROSITE" id="PS50805">
    <property type="entry name" value="KRAB"/>
    <property type="match status" value="1"/>
</dbReference>
<keyword evidence="3" id="KW-1185">Reference proteome</keyword>
<evidence type="ECO:0000313" key="5">
    <source>
        <dbReference type="RefSeq" id="XP_057414475.1"/>
    </source>
</evidence>
<accession>A0ABM3UJF8</accession>
<dbReference type="PANTHER" id="PTHR23232">
    <property type="entry name" value="KRAB DOMAIN C2H2 ZINC FINGER"/>
    <property type="match status" value="1"/>
</dbReference>
<dbReference type="Proteomes" id="UP001652580">
    <property type="component" value="Chromosome 12"/>
</dbReference>
<feature type="region of interest" description="Disordered" evidence="1">
    <location>
        <begin position="80"/>
        <end position="179"/>
    </location>
</feature>
<organism evidence="3 5">
    <name type="scientific">Balaenoptera acutorostrata</name>
    <name type="common">Common minke whale</name>
    <name type="synonym">Balaena rostrata</name>
    <dbReference type="NCBI Taxonomy" id="9767"/>
    <lineage>
        <taxon>Eukaryota</taxon>
        <taxon>Metazoa</taxon>
        <taxon>Chordata</taxon>
        <taxon>Craniata</taxon>
        <taxon>Vertebrata</taxon>
        <taxon>Euteleostomi</taxon>
        <taxon>Mammalia</taxon>
        <taxon>Eutheria</taxon>
        <taxon>Laurasiatheria</taxon>
        <taxon>Artiodactyla</taxon>
        <taxon>Whippomorpha</taxon>
        <taxon>Cetacea</taxon>
        <taxon>Mysticeti</taxon>
        <taxon>Balaenopteridae</taxon>
        <taxon>Balaenoptera</taxon>
    </lineage>
</organism>
<dbReference type="InterPro" id="IPR036051">
    <property type="entry name" value="KRAB_dom_sf"/>
</dbReference>
<dbReference type="SUPFAM" id="SSF109640">
    <property type="entry name" value="KRAB domain (Kruppel-associated box)"/>
    <property type="match status" value="1"/>
</dbReference>
<reference evidence="4 5" key="1">
    <citation type="submission" date="2025-05" db="UniProtKB">
        <authorList>
            <consortium name="RefSeq"/>
        </authorList>
    </citation>
    <scope>IDENTIFICATION</scope>
</reference>
<dbReference type="RefSeq" id="XP_057414475.1">
    <property type="nucleotide sequence ID" value="XM_057558492.1"/>
</dbReference>
<sequence>MAAVPLTARWQKLLQFKDVAVKISKDEWKQLIPIQRALYREVMLENYQDFVSLGLLAPKPDVIFQLERGEEPWKLDFQEAEEKEVPGGTSLDQKSRLESQDSTQRQDVSKKVKSRETLMEKLREDGPLGPVLGPENPEGTMKENPSGETLKKSSPKEKDSRQGSTPAKKTNSKGRSFAAYVGRPYSTTCPALAIRGLTLERSPMIVKSAGKPSAI</sequence>